<evidence type="ECO:0000259" key="8">
    <source>
        <dbReference type="PROSITE" id="PS50940"/>
    </source>
</evidence>
<dbReference type="Pfam" id="PF01607">
    <property type="entry name" value="CBM_14"/>
    <property type="match status" value="11"/>
</dbReference>
<feature type="region of interest" description="Disordered" evidence="6">
    <location>
        <begin position="707"/>
        <end position="838"/>
    </location>
</feature>
<dbReference type="GO" id="GO:0005576">
    <property type="term" value="C:extracellular region"/>
    <property type="evidence" value="ECO:0007669"/>
    <property type="project" value="InterPro"/>
</dbReference>
<dbReference type="Gene3D" id="2.170.140.10">
    <property type="entry name" value="Chitin binding domain"/>
    <property type="match status" value="11"/>
</dbReference>
<feature type="signal peptide" evidence="7">
    <location>
        <begin position="1"/>
        <end position="16"/>
    </location>
</feature>
<keyword evidence="4" id="KW-1015">Disulfide bond</keyword>
<dbReference type="GO" id="GO:0008061">
    <property type="term" value="F:chitin binding"/>
    <property type="evidence" value="ECO:0007669"/>
    <property type="project" value="UniProtKB-KW"/>
</dbReference>
<keyword evidence="3" id="KW-0677">Repeat</keyword>
<keyword evidence="2 7" id="KW-0732">Signal</keyword>
<reference evidence="9" key="2">
    <citation type="submission" date="2020-05" db="UniProtKB">
        <authorList>
            <consortium name="EnsemblMetazoa"/>
        </authorList>
    </citation>
    <scope>IDENTIFICATION</scope>
    <source>
        <strain evidence="9">ACHKN1017</strain>
    </source>
</reference>
<feature type="compositionally biased region" description="Pro residues" evidence="6">
    <location>
        <begin position="758"/>
        <end position="816"/>
    </location>
</feature>
<dbReference type="EnsemblMetazoa" id="ACHR007212-RA">
    <property type="protein sequence ID" value="ACHR007212-PA"/>
    <property type="gene ID" value="ACHR007212"/>
</dbReference>
<accession>A0A182K8X5</accession>
<evidence type="ECO:0000256" key="7">
    <source>
        <dbReference type="SAM" id="SignalP"/>
    </source>
</evidence>
<dbReference type="PANTHER" id="PTHR23301">
    <property type="entry name" value="CHITIN BINDING PERITROPHIN-A"/>
    <property type="match status" value="1"/>
</dbReference>
<feature type="domain" description="Chitin-binding type-2" evidence="8">
    <location>
        <begin position="129"/>
        <end position="189"/>
    </location>
</feature>
<feature type="domain" description="Chitin-binding type-2" evidence="8">
    <location>
        <begin position="845"/>
        <end position="900"/>
    </location>
</feature>
<feature type="domain" description="Chitin-binding type-2" evidence="8">
    <location>
        <begin position="561"/>
        <end position="618"/>
    </location>
</feature>
<organism evidence="9 10">
    <name type="scientific">Anopheles christyi</name>
    <dbReference type="NCBI Taxonomy" id="43041"/>
    <lineage>
        <taxon>Eukaryota</taxon>
        <taxon>Metazoa</taxon>
        <taxon>Ecdysozoa</taxon>
        <taxon>Arthropoda</taxon>
        <taxon>Hexapoda</taxon>
        <taxon>Insecta</taxon>
        <taxon>Pterygota</taxon>
        <taxon>Neoptera</taxon>
        <taxon>Endopterygota</taxon>
        <taxon>Diptera</taxon>
        <taxon>Nematocera</taxon>
        <taxon>Culicoidea</taxon>
        <taxon>Culicidae</taxon>
        <taxon>Anophelinae</taxon>
        <taxon>Anopheles</taxon>
    </lineage>
</organism>
<feature type="domain" description="Chitin-binding type-2" evidence="8">
    <location>
        <begin position="642"/>
        <end position="698"/>
    </location>
</feature>
<evidence type="ECO:0000256" key="2">
    <source>
        <dbReference type="ARBA" id="ARBA00022729"/>
    </source>
</evidence>
<name>A0A182K8X5_9DIPT</name>
<dbReference type="PROSITE" id="PS50940">
    <property type="entry name" value="CHIT_BIND_II"/>
    <property type="match status" value="11"/>
</dbReference>
<proteinExistence type="predicted"/>
<feature type="domain" description="Chitin-binding type-2" evidence="8">
    <location>
        <begin position="262"/>
        <end position="320"/>
    </location>
</feature>
<feature type="domain" description="Chitin-binding type-2" evidence="8">
    <location>
        <begin position="423"/>
        <end position="480"/>
    </location>
</feature>
<feature type="domain" description="Chitin-binding type-2" evidence="8">
    <location>
        <begin position="332"/>
        <end position="389"/>
    </location>
</feature>
<dbReference type="VEuPathDB" id="VectorBase:ACHR007212"/>
<evidence type="ECO:0000256" key="4">
    <source>
        <dbReference type="ARBA" id="ARBA00023157"/>
    </source>
</evidence>
<dbReference type="Proteomes" id="UP000075881">
    <property type="component" value="Unassembled WGS sequence"/>
</dbReference>
<feature type="domain" description="Chitin-binding type-2" evidence="8">
    <location>
        <begin position="78"/>
        <end position="122"/>
    </location>
</feature>
<feature type="compositionally biased region" description="Pro residues" evidence="6">
    <location>
        <begin position="394"/>
        <end position="422"/>
    </location>
</feature>
<dbReference type="STRING" id="43041.A0A182K8X5"/>
<sequence>MIRLALALFLFGCAAAQIQTNPCQGQPNYRFVADTTSCYRYFTCVNGEAVAQECPVPFVFIEASQSCDYGDRNACVNCPPTGIKNFGVSGSCTKFIQCIEGVHFSRECPPGTAFDSVSGQCNLATVVNCVACPAVDDPQNPTFIPDAADCRKYFICIGGSGIPQLCPEGTNFNPSLQVCDLPANVQCPVTPVLLQTSQASNGPLCQNNRGMTFEPIPNNCNSYIMCLDSLPYEMTCSPGKSFDKIAKLCMNTSQAECLYDLESLCAGTSYGLNTVPYPNNCSKYLLCIFNEAYEIECSPHQRYDMRTNRCVDASEALCANDTPALSEPNPFINPCVDNVGVNLVPDPSNCQRYFTCVQTQSFPNTCPGNQIFDISSNSCKPVKQATCILDVNPSPQPTSPPLPPPPSSTPSPSPPAPAPSNPNNPCRNNNGVSYKPHAIDCTRYYMCMDTQSIERTCPSGQVFDIYLTACSSKQSSTCILDVNPCDNNNGIAYKPHPSDCTLYYMCMDSQSIDRACASGQIFDIYKSACGPESSSTCILDQPVEPNPTTLPPSPTTQSPTNNPCANNIGISYLPHPQDCNRYYMCMDAQALERSCSFGEVFDIYKTSCGPSESSTCILNPTTTINPSDIPKPPTPPPNLIPLLTCPITGTENIPHPTNCNLYFLCINGQAFERSCGPNLVFDIQINQCNRPEDSICAADLVTPPTAGPSVITPPAPTFPTPPTVGPPIDPTPPIPTAPTPPVTEGDDNTAPTAGPTTETPPIPTAPTVPGPAPTPPPPTPPASIPTAPSPAPTIPTAPSPAPTTAPTPPPPTPIPTPATTLAPVPTPAPTPVPTPAPTPSVPGNPPFCPIDQTFYYPHPNCTMFYRCVWGTLFEMTCPPNQFWNQEQSFCDHPFNVNCPSANK</sequence>
<dbReference type="InterPro" id="IPR051940">
    <property type="entry name" value="Chitin_bind-dev_reg"/>
</dbReference>
<evidence type="ECO:0000256" key="6">
    <source>
        <dbReference type="SAM" id="MobiDB-lite"/>
    </source>
</evidence>
<feature type="compositionally biased region" description="Pro residues" evidence="6">
    <location>
        <begin position="711"/>
        <end position="741"/>
    </location>
</feature>
<feature type="region of interest" description="Disordered" evidence="6">
    <location>
        <begin position="390"/>
        <end position="429"/>
    </location>
</feature>
<feature type="region of interest" description="Disordered" evidence="6">
    <location>
        <begin position="540"/>
        <end position="559"/>
    </location>
</feature>
<keyword evidence="1" id="KW-0147">Chitin-binding</keyword>
<feature type="compositionally biased region" description="Pro residues" evidence="6">
    <location>
        <begin position="544"/>
        <end position="554"/>
    </location>
</feature>
<feature type="chain" id="PRO_5008125182" description="Chitin-binding type-2 domain-containing protein" evidence="7">
    <location>
        <begin position="17"/>
        <end position="903"/>
    </location>
</feature>
<reference evidence="10" key="1">
    <citation type="submission" date="2013-03" db="EMBL/GenBank/DDBJ databases">
        <title>The Genome Sequence of Anopheles christyi ACHKN1017.</title>
        <authorList>
            <consortium name="The Broad Institute Genomics Platform"/>
            <person name="Neafsey D.E."/>
            <person name="Besansky N."/>
            <person name="Walker B."/>
            <person name="Young S.K."/>
            <person name="Zeng Q."/>
            <person name="Gargeya S."/>
            <person name="Fitzgerald M."/>
            <person name="Haas B."/>
            <person name="Abouelleil A."/>
            <person name="Allen A.W."/>
            <person name="Alvarado L."/>
            <person name="Arachchi H.M."/>
            <person name="Berlin A.M."/>
            <person name="Chapman S.B."/>
            <person name="Gainer-Dewar J."/>
            <person name="Goldberg J."/>
            <person name="Griggs A."/>
            <person name="Gujja S."/>
            <person name="Hansen M."/>
            <person name="Howarth C."/>
            <person name="Imamovic A."/>
            <person name="Ireland A."/>
            <person name="Larimer J."/>
            <person name="McCowan C."/>
            <person name="Murphy C."/>
            <person name="Pearson M."/>
            <person name="Poon T.W."/>
            <person name="Priest M."/>
            <person name="Roberts A."/>
            <person name="Saif S."/>
            <person name="Shea T."/>
            <person name="Sisk P."/>
            <person name="Sykes S."/>
            <person name="Wortman J."/>
            <person name="Nusbaum C."/>
            <person name="Birren B."/>
        </authorList>
    </citation>
    <scope>NUCLEOTIDE SEQUENCE [LARGE SCALE GENOMIC DNA]</scope>
    <source>
        <strain evidence="10">ACHKN1017</strain>
    </source>
</reference>
<protein>
    <recommendedName>
        <fullName evidence="8">Chitin-binding type-2 domain-containing protein</fullName>
    </recommendedName>
</protein>
<dbReference type="SUPFAM" id="SSF57625">
    <property type="entry name" value="Invertebrate chitin-binding proteins"/>
    <property type="match status" value="11"/>
</dbReference>
<keyword evidence="5" id="KW-0325">Glycoprotein</keyword>
<dbReference type="SMART" id="SM00494">
    <property type="entry name" value="ChtBD2"/>
    <property type="match status" value="11"/>
</dbReference>
<evidence type="ECO:0000256" key="3">
    <source>
        <dbReference type="ARBA" id="ARBA00022737"/>
    </source>
</evidence>
<dbReference type="AlphaFoldDB" id="A0A182K8X5"/>
<feature type="domain" description="Chitin-binding type-2" evidence="8">
    <location>
        <begin position="482"/>
        <end position="539"/>
    </location>
</feature>
<evidence type="ECO:0000256" key="1">
    <source>
        <dbReference type="ARBA" id="ARBA00022669"/>
    </source>
</evidence>
<dbReference type="PANTHER" id="PTHR23301:SF0">
    <property type="entry name" value="CHITIN-BINDING TYPE-2 DOMAIN-CONTAINING PROTEIN-RELATED"/>
    <property type="match status" value="1"/>
</dbReference>
<dbReference type="InterPro" id="IPR002557">
    <property type="entry name" value="Chitin-bd_dom"/>
</dbReference>
<feature type="compositionally biased region" description="Pro residues" evidence="6">
    <location>
        <begin position="824"/>
        <end position="838"/>
    </location>
</feature>
<evidence type="ECO:0000313" key="10">
    <source>
        <dbReference type="Proteomes" id="UP000075881"/>
    </source>
</evidence>
<evidence type="ECO:0000256" key="5">
    <source>
        <dbReference type="ARBA" id="ARBA00023180"/>
    </source>
</evidence>
<feature type="domain" description="Chitin-binding type-2" evidence="8">
    <location>
        <begin position="202"/>
        <end position="259"/>
    </location>
</feature>
<feature type="domain" description="Chitin-binding type-2" evidence="8">
    <location>
        <begin position="20"/>
        <end position="77"/>
    </location>
</feature>
<evidence type="ECO:0000313" key="9">
    <source>
        <dbReference type="EnsemblMetazoa" id="ACHR007212-PA"/>
    </source>
</evidence>
<dbReference type="InterPro" id="IPR036508">
    <property type="entry name" value="Chitin-bd_dom_sf"/>
</dbReference>
<keyword evidence="10" id="KW-1185">Reference proteome</keyword>